<accession>A0AAD4RD88</accession>
<dbReference type="PANTHER" id="PTHR12919:SF20">
    <property type="entry name" value="SMALL RIBOSOMAL SUBUNIT PROTEIN BS16M"/>
    <property type="match status" value="1"/>
</dbReference>
<dbReference type="SUPFAM" id="SSF54565">
    <property type="entry name" value="Ribosomal protein S16"/>
    <property type="match status" value="1"/>
</dbReference>
<evidence type="ECO:0000256" key="8">
    <source>
        <dbReference type="SAM" id="MobiDB-lite"/>
    </source>
</evidence>
<dbReference type="GO" id="GO:0005763">
    <property type="term" value="C:mitochondrial small ribosomal subunit"/>
    <property type="evidence" value="ECO:0007669"/>
    <property type="project" value="TreeGrafter"/>
</dbReference>
<evidence type="ECO:0000256" key="4">
    <source>
        <dbReference type="ARBA" id="ARBA00023128"/>
    </source>
</evidence>
<name>A0AAD4RD88_9BILA</name>
<evidence type="ECO:0000256" key="1">
    <source>
        <dbReference type="ARBA" id="ARBA00004173"/>
    </source>
</evidence>
<dbReference type="GO" id="GO:0032543">
    <property type="term" value="P:mitochondrial translation"/>
    <property type="evidence" value="ECO:0007669"/>
    <property type="project" value="TreeGrafter"/>
</dbReference>
<feature type="region of interest" description="Disordered" evidence="8">
    <location>
        <begin position="135"/>
        <end position="158"/>
    </location>
</feature>
<dbReference type="GO" id="GO:0005743">
    <property type="term" value="C:mitochondrial inner membrane"/>
    <property type="evidence" value="ECO:0007669"/>
    <property type="project" value="UniProtKB-ARBA"/>
</dbReference>
<gene>
    <name evidence="9" type="ORF">DdX_00765</name>
</gene>
<keyword evidence="10" id="KW-1185">Reference proteome</keyword>
<dbReference type="GO" id="GO:0003735">
    <property type="term" value="F:structural constituent of ribosome"/>
    <property type="evidence" value="ECO:0007669"/>
    <property type="project" value="InterPro"/>
</dbReference>
<evidence type="ECO:0000256" key="3">
    <source>
        <dbReference type="ARBA" id="ARBA00022980"/>
    </source>
</evidence>
<dbReference type="InterPro" id="IPR000307">
    <property type="entry name" value="Ribosomal_bS16"/>
</dbReference>
<dbReference type="AlphaFoldDB" id="A0AAD4RD88"/>
<evidence type="ECO:0000256" key="6">
    <source>
        <dbReference type="ARBA" id="ARBA00035263"/>
    </source>
</evidence>
<reference evidence="9" key="1">
    <citation type="submission" date="2022-01" db="EMBL/GenBank/DDBJ databases">
        <title>Genome Sequence Resource for Two Populations of Ditylenchus destructor, the Migratory Endoparasitic Phytonematode.</title>
        <authorList>
            <person name="Zhang H."/>
            <person name="Lin R."/>
            <person name="Xie B."/>
        </authorList>
    </citation>
    <scope>NUCLEOTIDE SEQUENCE</scope>
    <source>
        <strain evidence="9">BazhouSP</strain>
    </source>
</reference>
<dbReference type="PANTHER" id="PTHR12919">
    <property type="entry name" value="30S RIBOSOMAL PROTEIN S16"/>
    <property type="match status" value="1"/>
</dbReference>
<dbReference type="Proteomes" id="UP001201812">
    <property type="component" value="Unassembled WGS sequence"/>
</dbReference>
<evidence type="ECO:0000313" key="9">
    <source>
        <dbReference type="EMBL" id="KAI1728572.1"/>
    </source>
</evidence>
<comment type="subcellular location">
    <subcellularLocation>
        <location evidence="1">Mitochondrion</location>
    </subcellularLocation>
</comment>
<evidence type="ECO:0000313" key="10">
    <source>
        <dbReference type="Proteomes" id="UP001201812"/>
    </source>
</evidence>
<comment type="similarity">
    <text evidence="2">Belongs to the bacterial ribosomal protein bS16 family.</text>
</comment>
<keyword evidence="5" id="KW-0687">Ribonucleoprotein</keyword>
<protein>
    <recommendedName>
        <fullName evidence="6">Small ribosomal subunit protein bS16m</fullName>
    </recommendedName>
    <alternativeName>
        <fullName evidence="7">28S ribosomal protein S16, mitochondrial</fullName>
    </alternativeName>
</protein>
<keyword evidence="3 9" id="KW-0689">Ribosomal protein</keyword>
<evidence type="ECO:0000256" key="2">
    <source>
        <dbReference type="ARBA" id="ARBA00006668"/>
    </source>
</evidence>
<proteinExistence type="inferred from homology"/>
<sequence length="158" mass="17993">MRSFGRILVNPRIYGEPSIGLARVGCKNRPVFHIAVFPDKALGRRWSGNIVEQIGSFDPIPNNKNEKLVALDIHRLKYWIGERNARVGVTVLELLGLAGLLPIHPKTFIRAQNSRIVLEKQKQQLLARLERLKQETETKETEEGTENLKTMDEQNTTV</sequence>
<keyword evidence="4" id="KW-0496">Mitochondrion</keyword>
<dbReference type="EMBL" id="JAKKPZ010000001">
    <property type="protein sequence ID" value="KAI1728572.1"/>
    <property type="molecule type" value="Genomic_DNA"/>
</dbReference>
<dbReference type="InterPro" id="IPR023803">
    <property type="entry name" value="Ribosomal_bS16_dom_sf"/>
</dbReference>
<dbReference type="Pfam" id="PF00886">
    <property type="entry name" value="Ribosomal_S16"/>
    <property type="match status" value="1"/>
</dbReference>
<organism evidence="9 10">
    <name type="scientific">Ditylenchus destructor</name>
    <dbReference type="NCBI Taxonomy" id="166010"/>
    <lineage>
        <taxon>Eukaryota</taxon>
        <taxon>Metazoa</taxon>
        <taxon>Ecdysozoa</taxon>
        <taxon>Nematoda</taxon>
        <taxon>Chromadorea</taxon>
        <taxon>Rhabditida</taxon>
        <taxon>Tylenchina</taxon>
        <taxon>Tylenchomorpha</taxon>
        <taxon>Sphaerularioidea</taxon>
        <taxon>Anguinidae</taxon>
        <taxon>Anguininae</taxon>
        <taxon>Ditylenchus</taxon>
    </lineage>
</organism>
<comment type="caution">
    <text evidence="9">The sequence shown here is derived from an EMBL/GenBank/DDBJ whole genome shotgun (WGS) entry which is preliminary data.</text>
</comment>
<dbReference type="Gene3D" id="3.30.1320.10">
    <property type="match status" value="1"/>
</dbReference>
<dbReference type="FunFam" id="3.30.1320.10:FF:000004">
    <property type="entry name" value="28S ribosomal protein S16, mitochondrial"/>
    <property type="match status" value="1"/>
</dbReference>
<evidence type="ECO:0000256" key="7">
    <source>
        <dbReference type="ARBA" id="ARBA00035438"/>
    </source>
</evidence>
<evidence type="ECO:0000256" key="5">
    <source>
        <dbReference type="ARBA" id="ARBA00023274"/>
    </source>
</evidence>